<dbReference type="EMBL" id="JAABOQ010000001">
    <property type="protein sequence ID" value="NER16089.1"/>
    <property type="molecule type" value="Genomic_DNA"/>
</dbReference>
<evidence type="ECO:0000313" key="1">
    <source>
        <dbReference type="EMBL" id="NER16089.1"/>
    </source>
</evidence>
<gene>
    <name evidence="1" type="ORF">GWK10_02650</name>
</gene>
<reference evidence="1 2" key="1">
    <citation type="submission" date="2020-01" db="EMBL/GenBank/DDBJ databases">
        <title>Spongiivirga citrea KCTC 32990T.</title>
        <authorList>
            <person name="Wang G."/>
        </authorList>
    </citation>
    <scope>NUCLEOTIDE SEQUENCE [LARGE SCALE GENOMIC DNA]</scope>
    <source>
        <strain evidence="1 2">KCTC 32990</strain>
    </source>
</reference>
<proteinExistence type="predicted"/>
<accession>A0A6M0CJH8</accession>
<protein>
    <submittedName>
        <fullName evidence="1">Uncharacterized protein</fullName>
    </submittedName>
</protein>
<comment type="caution">
    <text evidence="1">The sequence shown here is derived from an EMBL/GenBank/DDBJ whole genome shotgun (WGS) entry which is preliminary data.</text>
</comment>
<name>A0A6M0CJH8_9FLAO</name>
<dbReference type="Proteomes" id="UP000474296">
    <property type="component" value="Unassembled WGS sequence"/>
</dbReference>
<organism evidence="1 2">
    <name type="scientific">Spongiivirga citrea</name>
    <dbReference type="NCBI Taxonomy" id="1481457"/>
    <lineage>
        <taxon>Bacteria</taxon>
        <taxon>Pseudomonadati</taxon>
        <taxon>Bacteroidota</taxon>
        <taxon>Flavobacteriia</taxon>
        <taxon>Flavobacteriales</taxon>
        <taxon>Flavobacteriaceae</taxon>
        <taxon>Spongiivirga</taxon>
    </lineage>
</organism>
<keyword evidence="2" id="KW-1185">Reference proteome</keyword>
<sequence length="248" mass="28474">MKTTMHLAAQYLATAAISFIVKKEDDSHTNLGWNDHILETHEFSNGDKLGLNYQNFSLEWMQQNGSKESFSLNQSTHKEITDWISQTSISKDIQKPYKYELHYELPYNEVTDESNYELTNREDLNTLIKQRDLAQDVISSILKFNEFDSAIRIWPHHFDTGAFVIVNDNLSIGIGMAIPDSFINDFYFYISGYDGHDPVILKSVDDLKHGNYYTNEWQGFAISLNGLDNETAIDFSQTAINSYLNTIA</sequence>
<dbReference type="AlphaFoldDB" id="A0A6M0CJH8"/>
<dbReference type="RefSeq" id="WP_164029342.1">
    <property type="nucleotide sequence ID" value="NZ_JAABOQ010000001.1"/>
</dbReference>
<evidence type="ECO:0000313" key="2">
    <source>
        <dbReference type="Proteomes" id="UP000474296"/>
    </source>
</evidence>